<accession>A0ABR7XHI3</accession>
<dbReference type="SUPFAM" id="SSF53756">
    <property type="entry name" value="UDP-Glycosyltransferase/glycogen phosphorylase"/>
    <property type="match status" value="1"/>
</dbReference>
<feature type="domain" description="Glycosyl transferase family 1" evidence="1">
    <location>
        <begin position="183"/>
        <end position="349"/>
    </location>
</feature>
<protein>
    <submittedName>
        <fullName evidence="3">Glycosyltransferase family 4 protein</fullName>
    </submittedName>
</protein>
<keyword evidence="4" id="KW-1185">Reference proteome</keyword>
<dbReference type="Pfam" id="PF13439">
    <property type="entry name" value="Glyco_transf_4"/>
    <property type="match status" value="1"/>
</dbReference>
<dbReference type="PANTHER" id="PTHR12526:SF630">
    <property type="entry name" value="GLYCOSYLTRANSFERASE"/>
    <property type="match status" value="1"/>
</dbReference>
<dbReference type="InterPro" id="IPR001296">
    <property type="entry name" value="Glyco_trans_1"/>
</dbReference>
<reference evidence="3 4" key="1">
    <citation type="submission" date="2020-09" db="EMBL/GenBank/DDBJ databases">
        <title>Genome sequencing and assembly of Pontibacter sp.</title>
        <authorList>
            <person name="Chhetri G."/>
        </authorList>
    </citation>
    <scope>NUCLEOTIDE SEQUENCE [LARGE SCALE GENOMIC DNA]</scope>
    <source>
        <strain evidence="3 4">JH31</strain>
    </source>
</reference>
<dbReference type="CDD" id="cd03801">
    <property type="entry name" value="GT4_PimA-like"/>
    <property type="match status" value="1"/>
</dbReference>
<dbReference type="Proteomes" id="UP000625551">
    <property type="component" value="Unassembled WGS sequence"/>
</dbReference>
<evidence type="ECO:0000259" key="2">
    <source>
        <dbReference type="Pfam" id="PF13439"/>
    </source>
</evidence>
<dbReference type="Gene3D" id="3.40.50.2000">
    <property type="entry name" value="Glycogen Phosphorylase B"/>
    <property type="match status" value="2"/>
</dbReference>
<comment type="caution">
    <text evidence="3">The sequence shown here is derived from an EMBL/GenBank/DDBJ whole genome shotgun (WGS) entry which is preliminary data.</text>
</comment>
<proteinExistence type="predicted"/>
<evidence type="ECO:0000313" key="4">
    <source>
        <dbReference type="Proteomes" id="UP000625551"/>
    </source>
</evidence>
<evidence type="ECO:0000313" key="3">
    <source>
        <dbReference type="EMBL" id="MBD1397716.1"/>
    </source>
</evidence>
<name>A0ABR7XHI3_9BACT</name>
<dbReference type="PANTHER" id="PTHR12526">
    <property type="entry name" value="GLYCOSYLTRANSFERASE"/>
    <property type="match status" value="1"/>
</dbReference>
<sequence>MLNKNKIRVLFFIGSLRSGGKERRLVELLTYLSNSGRYEIFVVLTLSEIHYNQFLNLNIPYKIIQKRWRKYDITVIPEFYRITKKFRPDLIHTWGRNQTFYALPSSIRLKIPIVNSQITSAPPKLNKLSVNSLIDRLNFRYSKIILSNSEAGIKAYTPPLEKSKVIYNGINLDRFSNLPNPTNIRAKYKIETPYAVVMVASISPNKDYRLFSEVARYVTSKRDDISFIGVGWYIRDDSEYNRLIELTKSNPKFIIPGNINDVEALVNACTIGVLFSNKTIHGEGISNAIMEYMALSKPVIANDAGGTREIVHNNKNGYLIDRITVPELGNIVIELVDDEVKRNSFGKASETIIQNSFTLEKMGKAFEKAYEEVLELKQFKQKKPTQLMEIY</sequence>
<feature type="domain" description="Glycosyltransferase subfamily 4-like N-terminal" evidence="2">
    <location>
        <begin position="19"/>
        <end position="174"/>
    </location>
</feature>
<dbReference type="RefSeq" id="WP_191183863.1">
    <property type="nucleotide sequence ID" value="NZ_JACXAJ010000004.1"/>
</dbReference>
<dbReference type="Pfam" id="PF00534">
    <property type="entry name" value="Glycos_transf_1"/>
    <property type="match status" value="1"/>
</dbReference>
<organism evidence="3 4">
    <name type="scientific">Pontibacter aquaedesilientis</name>
    <dbReference type="NCBI Taxonomy" id="2766980"/>
    <lineage>
        <taxon>Bacteria</taxon>
        <taxon>Pseudomonadati</taxon>
        <taxon>Bacteroidota</taxon>
        <taxon>Cytophagia</taxon>
        <taxon>Cytophagales</taxon>
        <taxon>Hymenobacteraceae</taxon>
        <taxon>Pontibacter</taxon>
    </lineage>
</organism>
<dbReference type="EMBL" id="JACXAJ010000004">
    <property type="protein sequence ID" value="MBD1397716.1"/>
    <property type="molecule type" value="Genomic_DNA"/>
</dbReference>
<dbReference type="InterPro" id="IPR028098">
    <property type="entry name" value="Glyco_trans_4-like_N"/>
</dbReference>
<gene>
    <name evidence="3" type="ORF">H9Q13_11120</name>
</gene>
<evidence type="ECO:0000259" key="1">
    <source>
        <dbReference type="Pfam" id="PF00534"/>
    </source>
</evidence>